<accession>A0A0H4PA96</accession>
<protein>
    <submittedName>
        <fullName evidence="2">GCN5-related N-acetyltransferase</fullName>
    </submittedName>
</protein>
<dbReference type="Proteomes" id="UP000036520">
    <property type="component" value="Chromosome"/>
</dbReference>
<organism evidence="2 3">
    <name type="scientific">Cyclobacterium amurskyense</name>
    <dbReference type="NCBI Taxonomy" id="320787"/>
    <lineage>
        <taxon>Bacteria</taxon>
        <taxon>Pseudomonadati</taxon>
        <taxon>Bacteroidota</taxon>
        <taxon>Cytophagia</taxon>
        <taxon>Cytophagales</taxon>
        <taxon>Cyclobacteriaceae</taxon>
        <taxon>Cyclobacterium</taxon>
    </lineage>
</organism>
<dbReference type="CDD" id="cd04301">
    <property type="entry name" value="NAT_SF"/>
    <property type="match status" value="1"/>
</dbReference>
<dbReference type="InterPro" id="IPR016181">
    <property type="entry name" value="Acyl_CoA_acyltransferase"/>
</dbReference>
<dbReference type="PROSITE" id="PS51186">
    <property type="entry name" value="GNAT"/>
    <property type="match status" value="1"/>
</dbReference>
<name>A0A0H4PA96_9BACT</name>
<dbReference type="KEGG" id="camu:CA2015_0573"/>
<dbReference type="RefSeq" id="WP_048640522.1">
    <property type="nucleotide sequence ID" value="NZ_CP012040.1"/>
</dbReference>
<dbReference type="OrthoDB" id="9796171at2"/>
<dbReference type="AlphaFoldDB" id="A0A0H4PA96"/>
<dbReference type="GO" id="GO:0016747">
    <property type="term" value="F:acyltransferase activity, transferring groups other than amino-acyl groups"/>
    <property type="evidence" value="ECO:0007669"/>
    <property type="project" value="InterPro"/>
</dbReference>
<keyword evidence="2" id="KW-0808">Transferase</keyword>
<dbReference type="Pfam" id="PF13673">
    <property type="entry name" value="Acetyltransf_10"/>
    <property type="match status" value="1"/>
</dbReference>
<proteinExistence type="predicted"/>
<dbReference type="EMBL" id="CP012040">
    <property type="protein sequence ID" value="AKP50040.1"/>
    <property type="molecule type" value="Genomic_DNA"/>
</dbReference>
<gene>
    <name evidence="2" type="ORF">CA2015_0573</name>
</gene>
<reference evidence="2 3" key="1">
    <citation type="submission" date="2015-07" db="EMBL/GenBank/DDBJ databases">
        <authorList>
            <person name="Kim K.M."/>
        </authorList>
    </citation>
    <scope>NUCLEOTIDE SEQUENCE [LARGE SCALE GENOMIC DNA]</scope>
    <source>
        <strain evidence="2 3">KCTC 12363</strain>
    </source>
</reference>
<dbReference type="Gene3D" id="3.40.630.30">
    <property type="match status" value="1"/>
</dbReference>
<evidence type="ECO:0000313" key="2">
    <source>
        <dbReference type="EMBL" id="AKP50040.1"/>
    </source>
</evidence>
<dbReference type="STRING" id="320787.CA2015_0573"/>
<feature type="domain" description="N-acetyltransferase" evidence="1">
    <location>
        <begin position="3"/>
        <end position="146"/>
    </location>
</feature>
<evidence type="ECO:0000259" key="1">
    <source>
        <dbReference type="PROSITE" id="PS51186"/>
    </source>
</evidence>
<sequence length="146" mass="16557">MNLAVRKITDKHLLEKAFQVRNLVFVKEQKVEADEEFDEHENAAIHFIVQDGDLAVGTARWRFTDNGVKLERFAVLKEYRGHGGGGMLVKAVLDDVLANPLSKNKTIYLHGQVTASGLYEKFGFVKKGDLFVECNIDHYLMQYMPG</sequence>
<keyword evidence="3" id="KW-1185">Reference proteome</keyword>
<evidence type="ECO:0000313" key="3">
    <source>
        <dbReference type="Proteomes" id="UP000036520"/>
    </source>
</evidence>
<dbReference type="SUPFAM" id="SSF55729">
    <property type="entry name" value="Acyl-CoA N-acyltransferases (Nat)"/>
    <property type="match status" value="1"/>
</dbReference>
<dbReference type="InterPro" id="IPR000182">
    <property type="entry name" value="GNAT_dom"/>
</dbReference>